<accession>A0AAU7YLI9</accession>
<organism evidence="1">
    <name type="scientific">Wolbachia endosymbiont of Oeneis ivallda</name>
    <dbReference type="NCBI Taxonomy" id="3171168"/>
    <lineage>
        <taxon>Bacteria</taxon>
        <taxon>Pseudomonadati</taxon>
        <taxon>Pseudomonadota</taxon>
        <taxon>Alphaproteobacteria</taxon>
        <taxon>Rickettsiales</taxon>
        <taxon>Anaplasmataceae</taxon>
        <taxon>Wolbachieae</taxon>
        <taxon>Wolbachia</taxon>
    </lineage>
</organism>
<reference evidence="1" key="1">
    <citation type="submission" date="2024-06" db="EMBL/GenBank/DDBJ databases">
        <title>Genome assembly of the Oeneis chryxus ivallda.</title>
        <authorList>
            <person name="MacDonald Z."/>
            <person name="Shaffer H.B."/>
            <person name="Gillespie T."/>
            <person name="Marimuthu M.P.A."/>
            <person name="Nguyen O."/>
            <person name="Fairbairn C.W."/>
            <person name="Seligmann W.E."/>
            <person name="Escalona M."/>
            <person name="Miller C."/>
            <person name="Toffelmier E."/>
        </authorList>
    </citation>
    <scope>NUCLEOTIDE SEQUENCE</scope>
    <source>
        <strain evidence="1">CCGP_102_HBS-TG_Oc004</strain>
    </source>
</reference>
<evidence type="ECO:0000313" key="1">
    <source>
        <dbReference type="EMBL" id="XCA34457.1"/>
    </source>
</evidence>
<dbReference type="AlphaFoldDB" id="A0AAU7YLI9"/>
<protein>
    <submittedName>
        <fullName evidence="1">Uncharacterized protein</fullName>
    </submittedName>
</protein>
<gene>
    <name evidence="1" type="ORF">ABS861_03490</name>
</gene>
<name>A0AAU7YLI9_9RICK</name>
<proteinExistence type="predicted"/>
<sequence length="233" mass="26405">MNIKELQEELVGKIALIPTENDKVSVERALEIVDEVKDHINDTIVFGDQRLTALDYVIIADSQGSNPKISERPRIGNRALKELEDAIRNIGGRTSEELGLVQNISYSRSEFQRAVRDFLEGTREMNLIMNGIEGSYRNSYRQTTRDIPRIFAHSALCAGSLYLVCTSGNYNDEEFSMSRYLTGIFGIGVFTMLQVPQIMNCLRELTFGQQERQPFMSLENATVQPNIEERSLS</sequence>
<dbReference type="EMBL" id="CP158587">
    <property type="protein sequence ID" value="XCA34457.1"/>
    <property type="molecule type" value="Genomic_DNA"/>
</dbReference>